<gene>
    <name evidence="2" type="ORF">Q6348_02480</name>
</gene>
<sequence>MTPFVTLAAAVVVIAIAWRPVRHLITALHEGGHALVAVLSGHPARVRIHADTSGLTRSRGGGALLLAAGYPAPALAGLGCAWLTTHGKPGAVPAVLLVAVALLLPLMRNLYGFLTILLLGAALLAATTLEPEPVAWLLTWTLLVGALRAVGEGARLSDADQLARRTHVPALLWRGLFWAVALGCGLLAAWWAFGRP</sequence>
<dbReference type="Proteomes" id="UP001232536">
    <property type="component" value="Unassembled WGS sequence"/>
</dbReference>
<feature type="transmembrane region" description="Helical" evidence="1">
    <location>
        <begin position="134"/>
        <end position="151"/>
    </location>
</feature>
<comment type="caution">
    <text evidence="2">The sequence shown here is derived from an EMBL/GenBank/DDBJ whole genome shotgun (WGS) entry which is preliminary data.</text>
</comment>
<evidence type="ECO:0000313" key="2">
    <source>
        <dbReference type="EMBL" id="MDO8106059.1"/>
    </source>
</evidence>
<organism evidence="2 3">
    <name type="scientific">Actinotalea lenta</name>
    <dbReference type="NCBI Taxonomy" id="3064654"/>
    <lineage>
        <taxon>Bacteria</taxon>
        <taxon>Bacillati</taxon>
        <taxon>Actinomycetota</taxon>
        <taxon>Actinomycetes</taxon>
        <taxon>Micrococcales</taxon>
        <taxon>Cellulomonadaceae</taxon>
        <taxon>Actinotalea</taxon>
    </lineage>
</organism>
<keyword evidence="1" id="KW-0812">Transmembrane</keyword>
<dbReference type="RefSeq" id="WP_304599752.1">
    <property type="nucleotide sequence ID" value="NZ_JAUQYO010000002.1"/>
</dbReference>
<reference evidence="2 3" key="1">
    <citation type="submission" date="2023-07" db="EMBL/GenBank/DDBJ databases">
        <title>Description of novel actinomycetes strains, isolated from tidal flat sediment.</title>
        <authorList>
            <person name="Lu C."/>
        </authorList>
    </citation>
    <scope>NUCLEOTIDE SEQUENCE [LARGE SCALE GENOMIC DNA]</scope>
    <source>
        <strain evidence="2 3">SYSU T00b441</strain>
    </source>
</reference>
<feature type="transmembrane region" description="Helical" evidence="1">
    <location>
        <begin position="63"/>
        <end position="84"/>
    </location>
</feature>
<evidence type="ECO:0000313" key="3">
    <source>
        <dbReference type="Proteomes" id="UP001232536"/>
    </source>
</evidence>
<dbReference type="EMBL" id="JAUQYP010000001">
    <property type="protein sequence ID" value="MDO8106059.1"/>
    <property type="molecule type" value="Genomic_DNA"/>
</dbReference>
<feature type="transmembrane region" description="Helical" evidence="1">
    <location>
        <begin position="111"/>
        <end position="128"/>
    </location>
</feature>
<feature type="transmembrane region" description="Helical" evidence="1">
    <location>
        <begin position="90"/>
        <end position="106"/>
    </location>
</feature>
<name>A0ABT9D782_9CELL</name>
<dbReference type="InterPro" id="IPR049500">
    <property type="entry name" value="Peptidase_M50B-like"/>
</dbReference>
<dbReference type="Pfam" id="PF13398">
    <property type="entry name" value="Peptidase_M50B"/>
    <property type="match status" value="1"/>
</dbReference>
<keyword evidence="1" id="KW-1133">Transmembrane helix</keyword>
<protein>
    <submittedName>
        <fullName evidence="2">M50 family metallopeptidase</fullName>
    </submittedName>
</protein>
<keyword evidence="1" id="KW-0472">Membrane</keyword>
<proteinExistence type="predicted"/>
<keyword evidence="3" id="KW-1185">Reference proteome</keyword>
<evidence type="ECO:0000256" key="1">
    <source>
        <dbReference type="SAM" id="Phobius"/>
    </source>
</evidence>
<accession>A0ABT9D782</accession>
<feature type="transmembrane region" description="Helical" evidence="1">
    <location>
        <begin position="171"/>
        <end position="193"/>
    </location>
</feature>